<protein>
    <submittedName>
        <fullName evidence="1">Uncharacterized protein</fullName>
    </submittedName>
</protein>
<dbReference type="EMBL" id="JANJYJ010000001">
    <property type="protein sequence ID" value="KAK3230957.1"/>
    <property type="molecule type" value="Genomic_DNA"/>
</dbReference>
<evidence type="ECO:0000313" key="2">
    <source>
        <dbReference type="Proteomes" id="UP001281410"/>
    </source>
</evidence>
<proteinExistence type="predicted"/>
<keyword evidence="2" id="KW-1185">Reference proteome</keyword>
<dbReference type="AlphaFoldDB" id="A0AAE0B6V3"/>
<evidence type="ECO:0000313" key="1">
    <source>
        <dbReference type="EMBL" id="KAK3230957.1"/>
    </source>
</evidence>
<sequence>MGLPPEINTYIKESVDHFLGLHVTKEILELKLIASEEPLRRLSNRLRRVGRESCEVVYGGEPVAGRIV</sequence>
<reference evidence="1" key="1">
    <citation type="journal article" date="2023" name="Plant J.">
        <title>Genome sequences and population genomics provide insights into the demographic history, inbreeding, and mutation load of two 'living fossil' tree species of Dipteronia.</title>
        <authorList>
            <person name="Feng Y."/>
            <person name="Comes H.P."/>
            <person name="Chen J."/>
            <person name="Zhu S."/>
            <person name="Lu R."/>
            <person name="Zhang X."/>
            <person name="Li P."/>
            <person name="Qiu J."/>
            <person name="Olsen K.M."/>
            <person name="Qiu Y."/>
        </authorList>
    </citation>
    <scope>NUCLEOTIDE SEQUENCE</scope>
    <source>
        <strain evidence="1">NBL</strain>
    </source>
</reference>
<dbReference type="Proteomes" id="UP001281410">
    <property type="component" value="Unassembled WGS sequence"/>
</dbReference>
<comment type="caution">
    <text evidence="1">The sequence shown here is derived from an EMBL/GenBank/DDBJ whole genome shotgun (WGS) entry which is preliminary data.</text>
</comment>
<gene>
    <name evidence="1" type="ORF">Dsin_002838</name>
</gene>
<organism evidence="1 2">
    <name type="scientific">Dipteronia sinensis</name>
    <dbReference type="NCBI Taxonomy" id="43782"/>
    <lineage>
        <taxon>Eukaryota</taxon>
        <taxon>Viridiplantae</taxon>
        <taxon>Streptophyta</taxon>
        <taxon>Embryophyta</taxon>
        <taxon>Tracheophyta</taxon>
        <taxon>Spermatophyta</taxon>
        <taxon>Magnoliopsida</taxon>
        <taxon>eudicotyledons</taxon>
        <taxon>Gunneridae</taxon>
        <taxon>Pentapetalae</taxon>
        <taxon>rosids</taxon>
        <taxon>malvids</taxon>
        <taxon>Sapindales</taxon>
        <taxon>Sapindaceae</taxon>
        <taxon>Hippocastanoideae</taxon>
        <taxon>Acereae</taxon>
        <taxon>Dipteronia</taxon>
    </lineage>
</organism>
<accession>A0AAE0B6V3</accession>
<name>A0AAE0B6V3_9ROSI</name>